<gene>
    <name evidence="3" type="primary">LOC101855304</name>
</gene>
<keyword evidence="2" id="KW-1185">Reference proteome</keyword>
<dbReference type="GeneID" id="101855304"/>
<feature type="region of interest" description="Disordered" evidence="1">
    <location>
        <begin position="158"/>
        <end position="224"/>
    </location>
</feature>
<feature type="region of interest" description="Disordered" evidence="1">
    <location>
        <begin position="36"/>
        <end position="142"/>
    </location>
</feature>
<feature type="compositionally biased region" description="Basic and acidic residues" evidence="1">
    <location>
        <begin position="80"/>
        <end position="92"/>
    </location>
</feature>
<accession>A0ABM0K8L5</accession>
<dbReference type="RefSeq" id="XP_005111398.1">
    <property type="nucleotide sequence ID" value="XM_005111341.2"/>
</dbReference>
<organism evidence="2 3">
    <name type="scientific">Aplysia californica</name>
    <name type="common">California sea hare</name>
    <dbReference type="NCBI Taxonomy" id="6500"/>
    <lineage>
        <taxon>Eukaryota</taxon>
        <taxon>Metazoa</taxon>
        <taxon>Spiralia</taxon>
        <taxon>Lophotrochozoa</taxon>
        <taxon>Mollusca</taxon>
        <taxon>Gastropoda</taxon>
        <taxon>Heterobranchia</taxon>
        <taxon>Euthyneura</taxon>
        <taxon>Tectipleura</taxon>
        <taxon>Aplysiida</taxon>
        <taxon>Aplysioidea</taxon>
        <taxon>Aplysiidae</taxon>
        <taxon>Aplysia</taxon>
    </lineage>
</organism>
<dbReference type="Proteomes" id="UP000694888">
    <property type="component" value="Unplaced"/>
</dbReference>
<evidence type="ECO:0000313" key="2">
    <source>
        <dbReference type="Proteomes" id="UP000694888"/>
    </source>
</evidence>
<protein>
    <submittedName>
        <fullName evidence="3">Nucleolin isoform X1</fullName>
    </submittedName>
</protein>
<feature type="compositionally biased region" description="Basic and acidic residues" evidence="1">
    <location>
        <begin position="57"/>
        <end position="72"/>
    </location>
</feature>
<proteinExistence type="predicted"/>
<name>A0ABM0K8L5_APLCA</name>
<reference evidence="3" key="1">
    <citation type="submission" date="2025-08" db="UniProtKB">
        <authorList>
            <consortium name="RefSeq"/>
        </authorList>
    </citation>
    <scope>IDENTIFICATION</scope>
</reference>
<evidence type="ECO:0000313" key="3">
    <source>
        <dbReference type="RefSeq" id="XP_005111398.1"/>
    </source>
</evidence>
<evidence type="ECO:0000256" key="1">
    <source>
        <dbReference type="SAM" id="MobiDB-lite"/>
    </source>
</evidence>
<feature type="compositionally biased region" description="Acidic residues" evidence="1">
    <location>
        <begin position="211"/>
        <end position="224"/>
    </location>
</feature>
<sequence>MSEAKPGLARDGTMQVTAKEGIDYLKSEGKNRLLKAQGLAEDKPGVPRDNTMVNTAKEADRILDGNKPDADAQTRGQQKQIDDLKKEAEPPAKKAKLAKDGTMAVTAKEGKALLSGEKLGDTRQETSNQKGKAKTPLKKNSTIAKTMEEAKYVLDGEVDVNSGRKTRSQSRGVTPKPPMKKAGTMQNTAKEGKEFLKRGKGGKKGGKAAEADDDDDDAEEEEAS</sequence>